<evidence type="ECO:0000313" key="2">
    <source>
        <dbReference type="EMBL" id="BDZ45660.1"/>
    </source>
</evidence>
<sequence length="166" mass="17103">MTPELRRELLADHARRPVGRVEIPSPGAWQEAALTTPTCGDEVTIRVRVVGDSIADLEWQGIGCEVSQASASMLASLVRPGTPVQAVPGLVASVQRRVHDTGDAAGDSASESAGDAELGDAEALAGIGRYPVRARCALLAWNALAAAVAPSAPIPPSAPRDAERAP</sequence>
<dbReference type="NCBIfam" id="TIGR01994">
    <property type="entry name" value="SUF_scaf_2"/>
    <property type="match status" value="1"/>
</dbReference>
<feature type="domain" description="NIF system FeS cluster assembly NifU N-terminal" evidence="1">
    <location>
        <begin position="30"/>
        <end position="136"/>
    </location>
</feature>
<accession>A0ABN6XPZ3</accession>
<dbReference type="CDD" id="cd06664">
    <property type="entry name" value="IscU_like"/>
    <property type="match status" value="1"/>
</dbReference>
<dbReference type="EMBL" id="AP027731">
    <property type="protein sequence ID" value="BDZ45660.1"/>
    <property type="molecule type" value="Genomic_DNA"/>
</dbReference>
<dbReference type="Gene3D" id="3.90.1010.10">
    <property type="match status" value="1"/>
</dbReference>
<reference evidence="3" key="1">
    <citation type="journal article" date="2019" name="Int. J. Syst. Evol. Microbiol.">
        <title>The Global Catalogue of Microorganisms (GCM) 10K type strain sequencing project: providing services to taxonomists for standard genome sequencing and annotation.</title>
        <authorList>
            <consortium name="The Broad Institute Genomics Platform"/>
            <consortium name="The Broad Institute Genome Sequencing Center for Infectious Disease"/>
            <person name="Wu L."/>
            <person name="Ma J."/>
        </authorList>
    </citation>
    <scope>NUCLEOTIDE SEQUENCE [LARGE SCALE GENOMIC DNA]</scope>
    <source>
        <strain evidence="3">NBRC 108725</strain>
    </source>
</reference>
<evidence type="ECO:0000259" key="1">
    <source>
        <dbReference type="Pfam" id="PF01592"/>
    </source>
</evidence>
<dbReference type="Proteomes" id="UP001321498">
    <property type="component" value="Chromosome"/>
</dbReference>
<dbReference type="InterPro" id="IPR002871">
    <property type="entry name" value="NIF_FeS_clus_asmbl_NifU_N"/>
</dbReference>
<dbReference type="RefSeq" id="WP_286278910.1">
    <property type="nucleotide sequence ID" value="NZ_AP027731.1"/>
</dbReference>
<proteinExistence type="predicted"/>
<gene>
    <name evidence="2" type="ORF">GCM10025866_15690</name>
</gene>
<evidence type="ECO:0000313" key="3">
    <source>
        <dbReference type="Proteomes" id="UP001321498"/>
    </source>
</evidence>
<dbReference type="Pfam" id="PF01592">
    <property type="entry name" value="NifU_N"/>
    <property type="match status" value="1"/>
</dbReference>
<dbReference type="SUPFAM" id="SSF82649">
    <property type="entry name" value="SufE/NifU"/>
    <property type="match status" value="1"/>
</dbReference>
<name>A0ABN6XPZ3_9MICO</name>
<organism evidence="2 3">
    <name type="scientific">Naasia aerilata</name>
    <dbReference type="NCBI Taxonomy" id="1162966"/>
    <lineage>
        <taxon>Bacteria</taxon>
        <taxon>Bacillati</taxon>
        <taxon>Actinomycetota</taxon>
        <taxon>Actinomycetes</taxon>
        <taxon>Micrococcales</taxon>
        <taxon>Microbacteriaceae</taxon>
        <taxon>Naasia</taxon>
    </lineage>
</organism>
<keyword evidence="3" id="KW-1185">Reference proteome</keyword>
<protein>
    <submittedName>
        <fullName evidence="2">Iron-sulfur cluster assembly scaffold protein NifU</fullName>
    </submittedName>
</protein>